<dbReference type="CDD" id="cd08916">
    <property type="entry name" value="TrHb3_P"/>
    <property type="match status" value="1"/>
</dbReference>
<name>A0A941D3F2_9CAUL</name>
<evidence type="ECO:0000313" key="1">
    <source>
        <dbReference type="EMBL" id="MBR7620639.1"/>
    </source>
</evidence>
<proteinExistence type="predicted"/>
<organism evidence="1 2">
    <name type="scientific">Phenylobacterium glaciei</name>
    <dbReference type="NCBI Taxonomy" id="2803784"/>
    <lineage>
        <taxon>Bacteria</taxon>
        <taxon>Pseudomonadati</taxon>
        <taxon>Pseudomonadota</taxon>
        <taxon>Alphaproteobacteria</taxon>
        <taxon>Caulobacterales</taxon>
        <taxon>Caulobacteraceae</taxon>
        <taxon>Phenylobacterium</taxon>
    </lineage>
</organism>
<dbReference type="InterPro" id="IPR012292">
    <property type="entry name" value="Globin/Proto"/>
</dbReference>
<dbReference type="GO" id="GO:0019825">
    <property type="term" value="F:oxygen binding"/>
    <property type="evidence" value="ECO:0007669"/>
    <property type="project" value="InterPro"/>
</dbReference>
<gene>
    <name evidence="1" type="ORF">JKL49_14695</name>
</gene>
<evidence type="ECO:0000313" key="2">
    <source>
        <dbReference type="Proteomes" id="UP000622580"/>
    </source>
</evidence>
<dbReference type="GO" id="GO:0020037">
    <property type="term" value="F:heme binding"/>
    <property type="evidence" value="ECO:0007669"/>
    <property type="project" value="InterPro"/>
</dbReference>
<dbReference type="Gene3D" id="1.10.490.10">
    <property type="entry name" value="Globins"/>
    <property type="match status" value="1"/>
</dbReference>
<dbReference type="SUPFAM" id="SSF46458">
    <property type="entry name" value="Globin-like"/>
    <property type="match status" value="1"/>
</dbReference>
<protein>
    <submittedName>
        <fullName evidence="1">Group III truncated hemoglobin</fullName>
    </submittedName>
</protein>
<reference evidence="1" key="1">
    <citation type="submission" date="2021-04" db="EMBL/GenBank/DDBJ databases">
        <title>Draft genome assembly of strain Phenylobacterium sp. 20VBR1 using MiniION and Illumina platforms.</title>
        <authorList>
            <person name="Thomas F.A."/>
            <person name="Krishnan K.P."/>
            <person name="Sinha R.K."/>
        </authorList>
    </citation>
    <scope>NUCLEOTIDE SEQUENCE</scope>
    <source>
        <strain evidence="1">20VBR1</strain>
    </source>
</reference>
<keyword evidence="2" id="KW-1185">Reference proteome</keyword>
<comment type="caution">
    <text evidence="1">The sequence shown here is derived from an EMBL/GenBank/DDBJ whole genome shotgun (WGS) entry which is preliminary data.</text>
</comment>
<dbReference type="RefSeq" id="WP_215341368.1">
    <property type="nucleotide sequence ID" value="NZ_JAGSGD010000001.1"/>
</dbReference>
<accession>A0A941D3F2</accession>
<dbReference type="Proteomes" id="UP000622580">
    <property type="component" value="Unassembled WGS sequence"/>
</dbReference>
<sequence length="146" mass="15877">MITVSPVPSRHGPGVPAGVTEPMIHDLVHGFYATIRADPILGPIFNREVGDDWHPHLAKLCDFWSSVLLMTGRFKGSPMAAHAALPDITPAHFTRWLNLFRQSAEKLCPPDAAALFVAKSEMIAQSLQLGIAARRGDLPPLRASHS</sequence>
<dbReference type="InterPro" id="IPR009050">
    <property type="entry name" value="Globin-like_sf"/>
</dbReference>
<dbReference type="AlphaFoldDB" id="A0A941D3F2"/>
<dbReference type="EMBL" id="JAGSGD010000001">
    <property type="protein sequence ID" value="MBR7620639.1"/>
    <property type="molecule type" value="Genomic_DNA"/>
</dbReference>